<dbReference type="PANTHER" id="PTHR47938:SF35">
    <property type="entry name" value="PENTATRICOPEPTIDE REPEAT-CONTAINING PROTEIN 4, MITOCHONDRIAL-RELATED"/>
    <property type="match status" value="1"/>
</dbReference>
<dbReference type="GO" id="GO:0003729">
    <property type="term" value="F:mRNA binding"/>
    <property type="evidence" value="ECO:0007669"/>
    <property type="project" value="TreeGrafter"/>
</dbReference>
<gene>
    <name evidence="1" type="ORF">POLS_LOCUS3895</name>
</gene>
<dbReference type="GO" id="GO:0140053">
    <property type="term" value="P:mitochondrial gene expression"/>
    <property type="evidence" value="ECO:0007669"/>
    <property type="project" value="TreeGrafter"/>
</dbReference>
<dbReference type="PANTHER" id="PTHR47938">
    <property type="entry name" value="RESPIRATORY COMPLEX I CHAPERONE (CIA84), PUTATIVE (AFU_ORTHOLOGUE AFUA_2G06020)-RELATED"/>
    <property type="match status" value="1"/>
</dbReference>
<name>A0A9W4HNG1_PENOL</name>
<dbReference type="InterPro" id="IPR011990">
    <property type="entry name" value="TPR-like_helical_dom_sf"/>
</dbReference>
<dbReference type="OrthoDB" id="185373at2759"/>
<reference evidence="1" key="1">
    <citation type="submission" date="2021-07" db="EMBL/GenBank/DDBJ databases">
        <authorList>
            <person name="Branca A.L. A."/>
        </authorList>
    </citation>
    <scope>NUCLEOTIDE SEQUENCE</scope>
</reference>
<dbReference type="Proteomes" id="UP001153618">
    <property type="component" value="Unassembled WGS sequence"/>
</dbReference>
<protein>
    <recommendedName>
        <fullName evidence="3">Complex I intermediate-associated protein 84, mitochondrial</fullName>
    </recommendedName>
</protein>
<keyword evidence="2" id="KW-1185">Reference proteome</keyword>
<dbReference type="EMBL" id="CAJVOS010000019">
    <property type="protein sequence ID" value="CAG8073150.1"/>
    <property type="molecule type" value="Genomic_DNA"/>
</dbReference>
<comment type="caution">
    <text evidence="1">The sequence shown here is derived from an EMBL/GenBank/DDBJ whole genome shotgun (WGS) entry which is preliminary data.</text>
</comment>
<dbReference type="GO" id="GO:0005739">
    <property type="term" value="C:mitochondrion"/>
    <property type="evidence" value="ECO:0007669"/>
    <property type="project" value="TreeGrafter"/>
</dbReference>
<accession>A0A9W4HNG1</accession>
<evidence type="ECO:0008006" key="3">
    <source>
        <dbReference type="Google" id="ProtNLM"/>
    </source>
</evidence>
<dbReference type="AlphaFoldDB" id="A0A9W4HNG1"/>
<dbReference type="Gene3D" id="1.25.40.10">
    <property type="entry name" value="Tetratricopeptide repeat domain"/>
    <property type="match status" value="1"/>
</dbReference>
<organism evidence="1 2">
    <name type="scientific">Penicillium olsonii</name>
    <dbReference type="NCBI Taxonomy" id="99116"/>
    <lineage>
        <taxon>Eukaryota</taxon>
        <taxon>Fungi</taxon>
        <taxon>Dikarya</taxon>
        <taxon>Ascomycota</taxon>
        <taxon>Pezizomycotina</taxon>
        <taxon>Eurotiomycetes</taxon>
        <taxon>Eurotiomycetidae</taxon>
        <taxon>Eurotiales</taxon>
        <taxon>Aspergillaceae</taxon>
        <taxon>Penicillium</taxon>
    </lineage>
</organism>
<sequence>MQSNLTRPVFRAIINNEPLRFSQCQRTRLMRTITPMRIRPAMPSLSYTSRRNLFSFTMGQDPDRRPSTLPSEKGLQPMADLLRSLKDRSRAPPSYLLAKAFQTFFTTRLETPGVITHFHARTLIVTWKHLRALQNDLDEQDWQNVFSTENLEKILQVLSECECVPQARETVVRLARFAYQELNLDHGFGPNKISRPALSLYINILAMNGNPEDARHTVLKFWSSMSRSRPSPWLTVLKGFAMNNDLRQVRNIVEEWGIHGNSFDQKSHREIIEFLIEHDQPNAVQLVYACPITGGVQPSLDTKKAVIEYFVLKSHEHAATEIFNSIQNAPSGDVVGITLLWEAAMGSNASDLAQKLESWTLSTPALKDAITIDVVNTLVRYANAKQNPQLASEFMSLVGQWGLTPDHQTHMLLLESHIQAGDVEQTLRLLETNVNPASLAGGSLPLANKLITMLCRSEEKDDLFHQISSLLDPLFEDNVRLEPETVAALTHMLLYRNDLDAVSELLRPRLGTYEDDQKAPVRDAVTSFILDMSQSDTDTWNAYEFLRIAFPYTGVAIRTKIMTAFFERQRSDLAVLVFGHMRQSDDFGRRPKPDTYARCFQGLARTADATNLELVHNMLKLDIEVDLTTRILNGLMMAYAACEMPDKSMAIFRQILQSSEGPSSKTITIFFKACAKHHNGAQEAMKLMSKVKKLEIDVDRALYSAYMEALAAQCEFELASDAINKMQAEIGLPPTSNTIGLFYNAIPYQYWKDEVEKWAREKYPEHWQHLLTMNRTEHEEGPKFDGISNNVTV</sequence>
<proteinExistence type="predicted"/>
<evidence type="ECO:0000313" key="1">
    <source>
        <dbReference type="EMBL" id="CAG8073150.1"/>
    </source>
</evidence>
<evidence type="ECO:0000313" key="2">
    <source>
        <dbReference type="Proteomes" id="UP001153618"/>
    </source>
</evidence>